<dbReference type="InterPro" id="IPR005493">
    <property type="entry name" value="RraA/RraA-like"/>
</dbReference>
<organism evidence="2 3">
    <name type="scientific">Trichoglossum hirsutum</name>
    <dbReference type="NCBI Taxonomy" id="265104"/>
    <lineage>
        <taxon>Eukaryota</taxon>
        <taxon>Fungi</taxon>
        <taxon>Dikarya</taxon>
        <taxon>Ascomycota</taxon>
        <taxon>Pezizomycotina</taxon>
        <taxon>Geoglossomycetes</taxon>
        <taxon>Geoglossales</taxon>
        <taxon>Geoglossaceae</taxon>
        <taxon>Trichoglossum</taxon>
    </lineage>
</organism>
<dbReference type="Proteomes" id="UP000750711">
    <property type="component" value="Unassembled WGS sequence"/>
</dbReference>
<evidence type="ECO:0000313" key="3">
    <source>
        <dbReference type="Proteomes" id="UP000750711"/>
    </source>
</evidence>
<dbReference type="SUPFAM" id="SSF89562">
    <property type="entry name" value="RraA-like"/>
    <property type="match status" value="1"/>
</dbReference>
<comment type="caution">
    <text evidence="2">The sequence shown here is derived from an EMBL/GenBank/DDBJ whole genome shotgun (WGS) entry which is preliminary data.</text>
</comment>
<comment type="cofactor">
    <cofactor evidence="1">
        <name>Mg(2+)</name>
        <dbReference type="ChEBI" id="CHEBI:18420"/>
    </cofactor>
</comment>
<dbReference type="PANTHER" id="PTHR33254">
    <property type="entry name" value="4-HYDROXY-4-METHYL-2-OXOGLUTARATE ALDOLASE 3-RELATED"/>
    <property type="match status" value="1"/>
</dbReference>
<proteinExistence type="predicted"/>
<feature type="binding site" evidence="1">
    <location>
        <begin position="78"/>
        <end position="81"/>
    </location>
    <ligand>
        <name>substrate</name>
    </ligand>
</feature>
<feature type="binding site" evidence="1">
    <location>
        <position position="101"/>
    </location>
    <ligand>
        <name>Mg(2+)</name>
        <dbReference type="ChEBI" id="CHEBI:18420"/>
    </ligand>
</feature>
<evidence type="ECO:0000256" key="1">
    <source>
        <dbReference type="PIRSR" id="PIRSR605493-1"/>
    </source>
</evidence>
<keyword evidence="1" id="KW-0460">Magnesium</keyword>
<keyword evidence="1" id="KW-0479">Metal-binding</keyword>
<evidence type="ECO:0008006" key="4">
    <source>
        <dbReference type="Google" id="ProtNLM"/>
    </source>
</evidence>
<gene>
    <name evidence="2" type="ORF">GP486_002242</name>
</gene>
<feature type="binding site" evidence="1">
    <location>
        <position position="100"/>
    </location>
    <ligand>
        <name>substrate</name>
    </ligand>
</feature>
<dbReference type="GO" id="GO:0008948">
    <property type="term" value="F:oxaloacetate decarboxylase activity"/>
    <property type="evidence" value="ECO:0007669"/>
    <property type="project" value="TreeGrafter"/>
</dbReference>
<reference evidence="2" key="1">
    <citation type="submission" date="2021-03" db="EMBL/GenBank/DDBJ databases">
        <title>Comparative genomics and phylogenomic investigation of the class Geoglossomycetes provide insights into ecological specialization and systematics.</title>
        <authorList>
            <person name="Melie T."/>
            <person name="Pirro S."/>
            <person name="Miller A.N."/>
            <person name="Quandt A."/>
        </authorList>
    </citation>
    <scope>NUCLEOTIDE SEQUENCE</scope>
    <source>
        <strain evidence="2">CAQ_001_2017</strain>
    </source>
</reference>
<dbReference type="EMBL" id="JAGHQM010000238">
    <property type="protein sequence ID" value="KAH0563196.1"/>
    <property type="molecule type" value="Genomic_DNA"/>
</dbReference>
<dbReference type="Gene3D" id="3.50.30.40">
    <property type="entry name" value="Ribonuclease E inhibitor RraA/RraA-like"/>
    <property type="match status" value="1"/>
</dbReference>
<name>A0A9P8RRW5_9PEZI</name>
<protein>
    <recommendedName>
        <fullName evidence="4">RraA-like protein</fullName>
    </recommendedName>
</protein>
<dbReference type="Pfam" id="PF03737">
    <property type="entry name" value="RraA-like"/>
    <property type="match status" value="1"/>
</dbReference>
<dbReference type="GO" id="GO:0047443">
    <property type="term" value="F:4-hydroxy-4-methyl-2-oxoglutarate aldolase activity"/>
    <property type="evidence" value="ECO:0007669"/>
    <property type="project" value="TreeGrafter"/>
</dbReference>
<dbReference type="PANTHER" id="PTHR33254:SF28">
    <property type="entry name" value="4-HYDROXY-4-METHYL-2-OXOGLUTARATE ALDOLASE"/>
    <property type="match status" value="1"/>
</dbReference>
<evidence type="ECO:0000313" key="2">
    <source>
        <dbReference type="EMBL" id="KAH0563196.1"/>
    </source>
</evidence>
<dbReference type="AlphaFoldDB" id="A0A9P8RRW5"/>
<keyword evidence="3" id="KW-1185">Reference proteome</keyword>
<dbReference type="InterPro" id="IPR036704">
    <property type="entry name" value="RraA/RraA-like_sf"/>
</dbReference>
<accession>A0A9P8RRW5</accession>
<dbReference type="GO" id="GO:0046872">
    <property type="term" value="F:metal ion binding"/>
    <property type="evidence" value="ECO:0007669"/>
    <property type="project" value="UniProtKB-KW"/>
</dbReference>
<dbReference type="CDD" id="cd16841">
    <property type="entry name" value="RraA_family"/>
    <property type="match status" value="1"/>
</dbReference>
<sequence length="203" mass="22098">MYSPQFQSGAARIAGPAFTVKFVPKDDIIHPKPAGHYSGLRALLQEIAHSFSSQIDQVPKDSVIFISQPRPHINAVFGGLMALRAHKLGTAGVVIDGRLRDLQDHRALGLPVFARAVGTTAGGAVCRPSEVNVPIRFSSEIQEAWIRPGDFIIADLNGVVSLPKELAEPVLDIIPRIVEADRKCADSIEQGRSVEEVFKEFRT</sequence>